<comment type="caution">
    <text evidence="2">The sequence shown here is derived from an EMBL/GenBank/DDBJ whole genome shotgun (WGS) entry which is preliminary data.</text>
</comment>
<protein>
    <submittedName>
        <fullName evidence="2">Uncharacterized protein</fullName>
    </submittedName>
</protein>
<keyword evidence="3" id="KW-1185">Reference proteome</keyword>
<dbReference type="Proteomes" id="UP000554235">
    <property type="component" value="Unassembled WGS sequence"/>
</dbReference>
<proteinExistence type="predicted"/>
<accession>A0A8H4LH70</accession>
<evidence type="ECO:0000256" key="1">
    <source>
        <dbReference type="SAM" id="MobiDB-lite"/>
    </source>
</evidence>
<name>A0A8H4LH70_9HYPO</name>
<dbReference type="AlphaFoldDB" id="A0A8H4LH70"/>
<reference evidence="2 3" key="1">
    <citation type="submission" date="2020-01" db="EMBL/GenBank/DDBJ databases">
        <title>Identification and distribution of gene clusters putatively required for synthesis of sphingolipid metabolism inhibitors in phylogenetically diverse species of the filamentous fungus Fusarium.</title>
        <authorList>
            <person name="Kim H.-S."/>
            <person name="Busman M."/>
            <person name="Brown D.W."/>
            <person name="Divon H."/>
            <person name="Uhlig S."/>
            <person name="Proctor R.H."/>
        </authorList>
    </citation>
    <scope>NUCLEOTIDE SEQUENCE [LARGE SCALE GENOMIC DNA]</scope>
    <source>
        <strain evidence="2 3">NRRL 20459</strain>
    </source>
</reference>
<feature type="region of interest" description="Disordered" evidence="1">
    <location>
        <begin position="40"/>
        <end position="65"/>
    </location>
</feature>
<evidence type="ECO:0000313" key="2">
    <source>
        <dbReference type="EMBL" id="KAF4467914.1"/>
    </source>
</evidence>
<sequence>MADDEVYIPITGFYENQQCPQEEWPPAEHVSDIIATAQEQVTKDSGGKPPPRVSSLPSSRGEPPDVLDLAGMAAALGAMF</sequence>
<evidence type="ECO:0000313" key="3">
    <source>
        <dbReference type="Proteomes" id="UP000554235"/>
    </source>
</evidence>
<gene>
    <name evidence="2" type="ORF">FALBO_5218</name>
</gene>
<organism evidence="2 3">
    <name type="scientific">Fusarium albosuccineum</name>
    <dbReference type="NCBI Taxonomy" id="1237068"/>
    <lineage>
        <taxon>Eukaryota</taxon>
        <taxon>Fungi</taxon>
        <taxon>Dikarya</taxon>
        <taxon>Ascomycota</taxon>
        <taxon>Pezizomycotina</taxon>
        <taxon>Sordariomycetes</taxon>
        <taxon>Hypocreomycetidae</taxon>
        <taxon>Hypocreales</taxon>
        <taxon>Nectriaceae</taxon>
        <taxon>Fusarium</taxon>
        <taxon>Fusarium decemcellulare species complex</taxon>
    </lineage>
</organism>
<dbReference type="EMBL" id="JAADYS010000681">
    <property type="protein sequence ID" value="KAF4467914.1"/>
    <property type="molecule type" value="Genomic_DNA"/>
</dbReference>